<dbReference type="GO" id="GO:0009279">
    <property type="term" value="C:cell outer membrane"/>
    <property type="evidence" value="ECO:0007669"/>
    <property type="project" value="UniProtKB-SubCell"/>
</dbReference>
<dbReference type="AlphaFoldDB" id="A0A5B8VRN6"/>
<dbReference type="InterPro" id="IPR023997">
    <property type="entry name" value="TonB-dep_OMP_SusC/RagA_CS"/>
</dbReference>
<evidence type="ECO:0000256" key="6">
    <source>
        <dbReference type="ARBA" id="ARBA00023136"/>
    </source>
</evidence>
<dbReference type="Gene3D" id="2.60.40.1120">
    <property type="entry name" value="Carboxypeptidase-like, regulatory domain"/>
    <property type="match status" value="1"/>
</dbReference>
<keyword evidence="6 8" id="KW-0472">Membrane</keyword>
<feature type="domain" description="TonB-dependent receptor plug" evidence="11">
    <location>
        <begin position="132"/>
        <end position="255"/>
    </location>
</feature>
<dbReference type="InterPro" id="IPR023996">
    <property type="entry name" value="TonB-dep_OMP_SusC/RagA"/>
</dbReference>
<dbReference type="PROSITE" id="PS52016">
    <property type="entry name" value="TONB_DEPENDENT_REC_3"/>
    <property type="match status" value="1"/>
</dbReference>
<proteinExistence type="inferred from homology"/>
<evidence type="ECO:0000256" key="7">
    <source>
        <dbReference type="ARBA" id="ARBA00023237"/>
    </source>
</evidence>
<dbReference type="OrthoDB" id="1019466at2"/>
<dbReference type="Pfam" id="PF13715">
    <property type="entry name" value="CarbopepD_reg_2"/>
    <property type="match status" value="1"/>
</dbReference>
<dbReference type="Gene3D" id="2.40.170.20">
    <property type="entry name" value="TonB-dependent receptor, beta-barrel domain"/>
    <property type="match status" value="1"/>
</dbReference>
<sequence length="1094" mass="121559">MFVLFTMMVCASAQLFAQDGTKRTIVRGRVMDAKTHLPLSGATVTEIDQDDRTVNGTATDIDGNFALRVNDPEKNRISGAFINYKPTVRKINDSTNITLYLVGGEAGSLTDVAVTAYNDAVDNGTGMKTRERDNTLATASIQQKEIENLSSPNIAAALEGRLPGVNVSVTTGDPGAGLSIQIRGTATINGSGNPLIVVDGMPYSTTIPEDFNFGTADAEGYAQLLNIAPSDIQDITVLKDAAATALWGSQAANGVLVINTKRGKTGKPAISYSFRGTFSKQPKSIPLLSGNQYATLIPEEVANAGGNPLDISANKEFSFDPLDPYYYYNYSNNTNWIDAITQAGYSQDHSVSMTGGGEKAKYYASVGYFHQDGTTIGTGLDRITAKVNLDYNVSQRIRIRTNFTYAHLNRQLNFLPNNSNSYNIRSIAYNKMPNMSLFEYDIYGNRSPNYFTPISNIQGQYPATYNPVALAENASSVQNGDRITPQFQLQYQVVPKALIATFDVQFDINNSGSHSFLPQNATGRPLSESIVNQAKASDGDAYSVTTKTNFIYTPLSNDHNHQFQTLLSLQTNDSKSNAYNVLTTNTASSEFEYPFNGSIATNSAGVLTSTTSEVRSVGTLLQAQYGWMDKYILNAGIRMDANSRFGPNNRYGFFPSVSARWRLSGENFMKKYKNFIDDLSFRASYGHAGSAPPNKSIWQYYNTYSPYSYSYLGESGVYSSNIELSNLKWQTLVGTNIGFNLWMFKNRVRLDFEVYRNRIKDMFYDALTIPSYTGSSTIPANVGNMDNQGWEALINTIPFQSKNWKIGFDLNFAQNENIIRSISEFYPRTNVTSLNTNGKYKTYLQENNPFGSFYGFKYLGVYSTKDETIARDANGNKITDPFGNELYMRFQYPAVDYTFQAGDAKYADINHDGNIDDKDVVYLGNGLPKITGGFGLNVTFKNRLKLITFFDYKLDYDIVNAADMATTNMYSFDNQSTAVLSRWRNPGDVTNMPRALYRKGYNWLGSSRYVQNASYVRLQAVTLRYTFQPKLLDKMKIRSAAFYVTVENLYTFTKYRGQNPDVSIIGNNSPFAYPVDNALTPPSRNVLIGLNLSF</sequence>
<accession>A0A5B8VRN6</accession>
<dbReference type="InterPro" id="IPR012910">
    <property type="entry name" value="Plug_dom"/>
</dbReference>
<evidence type="ECO:0000256" key="1">
    <source>
        <dbReference type="ARBA" id="ARBA00004571"/>
    </source>
</evidence>
<evidence type="ECO:0000313" key="13">
    <source>
        <dbReference type="Proteomes" id="UP000321291"/>
    </source>
</evidence>
<evidence type="ECO:0000259" key="10">
    <source>
        <dbReference type="Pfam" id="PF00593"/>
    </source>
</evidence>
<dbReference type="InterPro" id="IPR036942">
    <property type="entry name" value="Beta-barrel_TonB_sf"/>
</dbReference>
<dbReference type="SUPFAM" id="SSF56935">
    <property type="entry name" value="Porins"/>
    <property type="match status" value="1"/>
</dbReference>
<evidence type="ECO:0000256" key="4">
    <source>
        <dbReference type="ARBA" id="ARBA00022692"/>
    </source>
</evidence>
<evidence type="ECO:0000313" key="12">
    <source>
        <dbReference type="EMBL" id="QEC74257.1"/>
    </source>
</evidence>
<dbReference type="NCBIfam" id="TIGR04057">
    <property type="entry name" value="SusC_RagA_signa"/>
    <property type="match status" value="1"/>
</dbReference>
<protein>
    <submittedName>
        <fullName evidence="12">SusC/RagA family TonB-linked outer membrane protein</fullName>
    </submittedName>
</protein>
<evidence type="ECO:0000256" key="2">
    <source>
        <dbReference type="ARBA" id="ARBA00022448"/>
    </source>
</evidence>
<evidence type="ECO:0000256" key="9">
    <source>
        <dbReference type="RuleBase" id="RU003357"/>
    </source>
</evidence>
<dbReference type="PROSITE" id="PS00018">
    <property type="entry name" value="EF_HAND_1"/>
    <property type="match status" value="1"/>
</dbReference>
<dbReference type="InterPro" id="IPR000531">
    <property type="entry name" value="Beta-barrel_TonB"/>
</dbReference>
<evidence type="ECO:0000256" key="3">
    <source>
        <dbReference type="ARBA" id="ARBA00022452"/>
    </source>
</evidence>
<dbReference type="InterPro" id="IPR018247">
    <property type="entry name" value="EF_Hand_1_Ca_BS"/>
</dbReference>
<keyword evidence="7 8" id="KW-0998">Cell outer membrane</keyword>
<dbReference type="InterPro" id="IPR037066">
    <property type="entry name" value="Plug_dom_sf"/>
</dbReference>
<dbReference type="EMBL" id="CP042434">
    <property type="protein sequence ID" value="QEC74257.1"/>
    <property type="molecule type" value="Genomic_DNA"/>
</dbReference>
<keyword evidence="5 9" id="KW-0798">TonB box</keyword>
<keyword evidence="4 8" id="KW-0812">Transmembrane</keyword>
<organism evidence="12 13">
    <name type="scientific">Arachidicoccus ginsenosidivorans</name>
    <dbReference type="NCBI Taxonomy" id="496057"/>
    <lineage>
        <taxon>Bacteria</taxon>
        <taxon>Pseudomonadati</taxon>
        <taxon>Bacteroidota</taxon>
        <taxon>Chitinophagia</taxon>
        <taxon>Chitinophagales</taxon>
        <taxon>Chitinophagaceae</taxon>
        <taxon>Arachidicoccus</taxon>
    </lineage>
</organism>
<evidence type="ECO:0000256" key="8">
    <source>
        <dbReference type="PROSITE-ProRule" id="PRU01360"/>
    </source>
</evidence>
<dbReference type="SUPFAM" id="SSF49464">
    <property type="entry name" value="Carboxypeptidase regulatory domain-like"/>
    <property type="match status" value="1"/>
</dbReference>
<dbReference type="NCBIfam" id="TIGR04056">
    <property type="entry name" value="OMP_RagA_SusC"/>
    <property type="match status" value="1"/>
</dbReference>
<name>A0A5B8VRN6_9BACT</name>
<dbReference type="InterPro" id="IPR039426">
    <property type="entry name" value="TonB-dep_rcpt-like"/>
</dbReference>
<evidence type="ECO:0000256" key="5">
    <source>
        <dbReference type="ARBA" id="ARBA00023077"/>
    </source>
</evidence>
<comment type="subcellular location">
    <subcellularLocation>
        <location evidence="1 8">Cell outer membrane</location>
        <topology evidence="1 8">Multi-pass membrane protein</topology>
    </subcellularLocation>
</comment>
<keyword evidence="13" id="KW-1185">Reference proteome</keyword>
<comment type="similarity">
    <text evidence="8 9">Belongs to the TonB-dependent receptor family.</text>
</comment>
<reference evidence="12 13" key="1">
    <citation type="journal article" date="2017" name="Int. J. Syst. Evol. Microbiol.">
        <title>Arachidicoccus ginsenosidivorans sp. nov., with ginsenoside-converting activity isolated from ginseng cultivating soil.</title>
        <authorList>
            <person name="Siddiqi M.Z."/>
            <person name="Aslam Z."/>
            <person name="Im W.T."/>
        </authorList>
    </citation>
    <scope>NUCLEOTIDE SEQUENCE [LARGE SCALE GENOMIC DNA]</scope>
    <source>
        <strain evidence="12 13">Gsoil 809</strain>
    </source>
</reference>
<dbReference type="Pfam" id="PF00593">
    <property type="entry name" value="TonB_dep_Rec_b-barrel"/>
    <property type="match status" value="1"/>
</dbReference>
<dbReference type="InterPro" id="IPR008969">
    <property type="entry name" value="CarboxyPept-like_regulatory"/>
</dbReference>
<keyword evidence="3 8" id="KW-1134">Transmembrane beta strand</keyword>
<gene>
    <name evidence="12" type="ORF">FSB73_09590</name>
</gene>
<keyword evidence="2 8" id="KW-0813">Transport</keyword>
<dbReference type="KEGG" id="agi:FSB73_09590"/>
<feature type="domain" description="TonB-dependent receptor-like beta-barrel" evidence="10">
    <location>
        <begin position="440"/>
        <end position="882"/>
    </location>
</feature>
<evidence type="ECO:0000259" key="11">
    <source>
        <dbReference type="Pfam" id="PF07715"/>
    </source>
</evidence>
<dbReference type="Gene3D" id="2.170.130.10">
    <property type="entry name" value="TonB-dependent receptor, plug domain"/>
    <property type="match status" value="1"/>
</dbReference>
<dbReference type="Proteomes" id="UP000321291">
    <property type="component" value="Chromosome"/>
</dbReference>
<dbReference type="Pfam" id="PF07715">
    <property type="entry name" value="Plug"/>
    <property type="match status" value="1"/>
</dbReference>